<dbReference type="InterPro" id="IPR000436">
    <property type="entry name" value="Sushi_SCR_CCP_dom"/>
</dbReference>
<dbReference type="GeneTree" id="ENSGT00940000154967"/>
<dbReference type="OMA" id="PQCKEAC"/>
<feature type="domain" description="Sushi" evidence="7">
    <location>
        <begin position="11"/>
        <end position="72"/>
    </location>
</feature>
<accession>A0A3Q2VIA7</accession>
<evidence type="ECO:0000313" key="8">
    <source>
        <dbReference type="Ensembl" id="ENSHBUP00000011447.1"/>
    </source>
</evidence>
<keyword evidence="2 5" id="KW-0768">Sushi</keyword>
<feature type="domain" description="Sushi" evidence="7">
    <location>
        <begin position="73"/>
        <end position="133"/>
    </location>
</feature>
<feature type="disulfide bond" evidence="5">
    <location>
        <begin position="43"/>
        <end position="70"/>
    </location>
</feature>
<dbReference type="Ensembl" id="ENSHBUT00000032112.1">
    <property type="protein sequence ID" value="ENSHBUP00000011447.1"/>
    <property type="gene ID" value="ENSHBUG00000013112.1"/>
</dbReference>
<dbReference type="InterPro" id="IPR035976">
    <property type="entry name" value="Sushi/SCR/CCP_sf"/>
</dbReference>
<dbReference type="PANTHER" id="PTHR45785:SF2">
    <property type="entry name" value="COMPLEMENT FACTOR H-RELATED"/>
    <property type="match status" value="1"/>
</dbReference>
<dbReference type="Gene3D" id="2.10.70.10">
    <property type="entry name" value="Complement Module, domain 1"/>
    <property type="match status" value="6"/>
</dbReference>
<dbReference type="CDD" id="cd00033">
    <property type="entry name" value="CCP"/>
    <property type="match status" value="5"/>
</dbReference>
<dbReference type="SMART" id="SM00032">
    <property type="entry name" value="CCP"/>
    <property type="match status" value="5"/>
</dbReference>
<dbReference type="InterPro" id="IPR051503">
    <property type="entry name" value="ComplSys_Reg/VirEntry_Med"/>
</dbReference>
<name>A0A3Q2VIA7_HAPBU</name>
<keyword evidence="3 6" id="KW-0732">Signal</keyword>
<dbReference type="Pfam" id="PF00084">
    <property type="entry name" value="Sushi"/>
    <property type="match status" value="5"/>
</dbReference>
<evidence type="ECO:0000256" key="2">
    <source>
        <dbReference type="ARBA" id="ARBA00022659"/>
    </source>
</evidence>
<feature type="chain" id="PRO_5018532079" description="Sushi domain-containing protein" evidence="6">
    <location>
        <begin position="16"/>
        <end position="411"/>
    </location>
</feature>
<comment type="subcellular location">
    <subcellularLocation>
        <location evidence="1">Virion</location>
    </subcellularLocation>
</comment>
<proteinExistence type="predicted"/>
<feature type="signal peptide" evidence="6">
    <location>
        <begin position="1"/>
        <end position="15"/>
    </location>
</feature>
<reference evidence="8" key="2">
    <citation type="submission" date="2025-09" db="UniProtKB">
        <authorList>
            <consortium name="Ensembl"/>
        </authorList>
    </citation>
    <scope>IDENTIFICATION</scope>
</reference>
<feature type="domain" description="Sushi" evidence="7">
    <location>
        <begin position="291"/>
        <end position="349"/>
    </location>
</feature>
<dbReference type="SUPFAM" id="SSF57535">
    <property type="entry name" value="Complement control module/SCR domain"/>
    <property type="match status" value="6"/>
</dbReference>
<evidence type="ECO:0000256" key="4">
    <source>
        <dbReference type="ARBA" id="ARBA00023157"/>
    </source>
</evidence>
<evidence type="ECO:0000313" key="9">
    <source>
        <dbReference type="Proteomes" id="UP000264840"/>
    </source>
</evidence>
<feature type="domain" description="Sushi" evidence="7">
    <location>
        <begin position="188"/>
        <end position="243"/>
    </location>
</feature>
<organism evidence="8 9">
    <name type="scientific">Haplochromis burtoni</name>
    <name type="common">Burton's mouthbrooder</name>
    <name type="synonym">Chromis burtoni</name>
    <dbReference type="NCBI Taxonomy" id="8153"/>
    <lineage>
        <taxon>Eukaryota</taxon>
        <taxon>Metazoa</taxon>
        <taxon>Chordata</taxon>
        <taxon>Craniata</taxon>
        <taxon>Vertebrata</taxon>
        <taxon>Euteleostomi</taxon>
        <taxon>Actinopterygii</taxon>
        <taxon>Neopterygii</taxon>
        <taxon>Teleostei</taxon>
        <taxon>Neoteleostei</taxon>
        <taxon>Acanthomorphata</taxon>
        <taxon>Ovalentaria</taxon>
        <taxon>Cichlomorphae</taxon>
        <taxon>Cichliformes</taxon>
        <taxon>Cichlidae</taxon>
        <taxon>African cichlids</taxon>
        <taxon>Pseudocrenilabrinae</taxon>
        <taxon>Haplochromini</taxon>
        <taxon>Haplochromis</taxon>
    </lineage>
</organism>
<keyword evidence="4 5" id="KW-1015">Disulfide bond</keyword>
<reference evidence="8" key="1">
    <citation type="submission" date="2025-08" db="UniProtKB">
        <authorList>
            <consortium name="Ensembl"/>
        </authorList>
    </citation>
    <scope>IDENTIFICATION</scope>
</reference>
<protein>
    <recommendedName>
        <fullName evidence="7">Sushi domain-containing protein</fullName>
    </recommendedName>
</protein>
<dbReference type="Proteomes" id="UP000264840">
    <property type="component" value="Unplaced"/>
</dbReference>
<dbReference type="STRING" id="8153.ENSHBUP00000011447"/>
<sequence length="411" mass="46831">MYMSLSMLFFSVCSRLPNVPHSYVSENTKKVEYREGDVIHFTCETGYISGPTLRYICTNTGWESLRQGKCNLKPCELPEDVPNGYYEIIRGEELVFGTAIKYFCNLGYTMGDSDGTRTCQLDGWSSTVPVCESKSFSQHTSNVNGLPQGNEAIRTGDTLHFRCADQYKLEGSEVIECLETGYWNASFPSCSGRFTLTEKSNRLKKGQKLTFTCLRRNHFMQGNKTVECLANGQWSNPFPTCGGKPVFFYVNSPVICDKKRSSSHSALQFQEALITFFNPQNSYGYFYSDPVGCGKPQPLSDGDTKISTKRQYSHGERVEYICQNYYKMEGTPYKTCENGKWTGQMRCLKPCTVNREDMNKHNIQFRYVSDDKLYSEHNDVIEFICSRGRRVGSLEMRQTCIEGVMHLPTCQ</sequence>
<evidence type="ECO:0000256" key="3">
    <source>
        <dbReference type="ARBA" id="ARBA00022729"/>
    </source>
</evidence>
<dbReference type="PROSITE" id="PS50923">
    <property type="entry name" value="SUSHI"/>
    <property type="match status" value="4"/>
</dbReference>
<dbReference type="PANTHER" id="PTHR45785">
    <property type="entry name" value="COMPLEMENT FACTOR H-RELATED"/>
    <property type="match status" value="1"/>
</dbReference>
<feature type="disulfide bond" evidence="5">
    <location>
        <begin position="104"/>
        <end position="131"/>
    </location>
</feature>
<evidence type="ECO:0000256" key="1">
    <source>
        <dbReference type="ARBA" id="ARBA00004328"/>
    </source>
</evidence>
<comment type="caution">
    <text evidence="5">Lacks conserved residue(s) required for the propagation of feature annotation.</text>
</comment>
<evidence type="ECO:0000259" key="7">
    <source>
        <dbReference type="PROSITE" id="PS50923"/>
    </source>
</evidence>
<dbReference type="AlphaFoldDB" id="A0A3Q2VIA7"/>
<evidence type="ECO:0000256" key="6">
    <source>
        <dbReference type="SAM" id="SignalP"/>
    </source>
</evidence>
<keyword evidence="9" id="KW-1185">Reference proteome</keyword>
<evidence type="ECO:0000256" key="5">
    <source>
        <dbReference type="PROSITE-ProRule" id="PRU00302"/>
    </source>
</evidence>
<feature type="disulfide bond" evidence="5">
    <location>
        <begin position="293"/>
        <end position="336"/>
    </location>
</feature>